<reference evidence="1" key="1">
    <citation type="submission" date="2024-06" db="EMBL/GenBank/DDBJ databases">
        <authorList>
            <person name="Agudelo-Romero P."/>
            <person name="Caparros-Martin J.A."/>
            <person name="Sharma A."/>
            <person name="Saladie M."/>
            <person name="Stick S.M."/>
            <person name="O'Gara F."/>
        </authorList>
    </citation>
    <scope>NUCLEOTIDE SEQUENCE</scope>
</reference>
<proteinExistence type="predicted"/>
<evidence type="ECO:0000313" key="1">
    <source>
        <dbReference type="EMBL" id="XDI97809.1"/>
    </source>
</evidence>
<accession>A0AB39C0H0</accession>
<name>A0AB39C0H0_9VIRU</name>
<dbReference type="EMBL" id="PP961382">
    <property type="protein sequence ID" value="XDI97809.1"/>
    <property type="molecule type" value="Genomic_DNA"/>
</dbReference>
<sequence>MSTTFAIIFSLRFVFETFIMKLSYIRRVSYGYW</sequence>
<organism evidence="1">
    <name type="scientific">Staphylococcus Phage COMBAT-CF_PART1</name>
    <dbReference type="NCBI Taxonomy" id="3239042"/>
    <lineage>
        <taxon>Viruses</taxon>
    </lineage>
</organism>
<protein>
    <submittedName>
        <fullName evidence="1">Uncharacterized protein</fullName>
    </submittedName>
</protein>